<feature type="transmembrane region" description="Helical" evidence="1">
    <location>
        <begin position="83"/>
        <end position="103"/>
    </location>
</feature>
<protein>
    <submittedName>
        <fullName evidence="2">Uncharacterized protein</fullName>
    </submittedName>
</protein>
<keyword evidence="1" id="KW-0472">Membrane</keyword>
<gene>
    <name evidence="2" type="ORF">FNH05_18630</name>
</gene>
<accession>A0A558CG12</accession>
<reference evidence="2 3" key="2">
    <citation type="submission" date="2019-08" db="EMBL/GenBank/DDBJ databases">
        <title>Amycolatopsis acidicola sp. nov., isolated from peat swamp forest soil.</title>
        <authorList>
            <person name="Srisuk N."/>
        </authorList>
    </citation>
    <scope>NUCLEOTIDE SEQUENCE [LARGE SCALE GENOMIC DNA]</scope>
    <source>
        <strain evidence="2 3">TBRC 6029</strain>
    </source>
</reference>
<sequence>MLLGLALTVVATLAPLVDVATVDTVADHVRAAYPDWGPDLVKADRNAIVIYLVIIGVLGILCWLPMIWAVVTRKRWARGAATIVFVVGACLSLAHLTMGGGAYKVILPLGYGILTLLPTIAGLAAVVSLWRGRPVKL</sequence>
<evidence type="ECO:0000313" key="2">
    <source>
        <dbReference type="EMBL" id="TVT47704.1"/>
    </source>
</evidence>
<dbReference type="EMBL" id="VJWX01000180">
    <property type="protein sequence ID" value="TVT47704.1"/>
    <property type="molecule type" value="Genomic_DNA"/>
</dbReference>
<feature type="transmembrane region" description="Helical" evidence="1">
    <location>
        <begin position="47"/>
        <end position="71"/>
    </location>
</feature>
<proteinExistence type="predicted"/>
<dbReference type="Proteomes" id="UP000320011">
    <property type="component" value="Unassembled WGS sequence"/>
</dbReference>
<keyword evidence="3" id="KW-1185">Reference proteome</keyword>
<evidence type="ECO:0000256" key="1">
    <source>
        <dbReference type="SAM" id="Phobius"/>
    </source>
</evidence>
<dbReference type="AlphaFoldDB" id="A0A558CG12"/>
<evidence type="ECO:0000313" key="3">
    <source>
        <dbReference type="Proteomes" id="UP000320011"/>
    </source>
</evidence>
<comment type="caution">
    <text evidence="2">The sequence shown here is derived from an EMBL/GenBank/DDBJ whole genome shotgun (WGS) entry which is preliminary data.</text>
</comment>
<feature type="transmembrane region" description="Helical" evidence="1">
    <location>
        <begin position="109"/>
        <end position="130"/>
    </location>
</feature>
<name>A0A558CG12_9PSEU</name>
<reference evidence="2 3" key="1">
    <citation type="submission" date="2019-07" db="EMBL/GenBank/DDBJ databases">
        <authorList>
            <person name="Duangmal K."/>
            <person name="Teo W.F.A."/>
        </authorList>
    </citation>
    <scope>NUCLEOTIDE SEQUENCE [LARGE SCALE GENOMIC DNA]</scope>
    <source>
        <strain evidence="2 3">TBRC 6029</strain>
    </source>
</reference>
<organism evidence="2 3">
    <name type="scientific">Amycolatopsis rhizosphaerae</name>
    <dbReference type="NCBI Taxonomy" id="2053003"/>
    <lineage>
        <taxon>Bacteria</taxon>
        <taxon>Bacillati</taxon>
        <taxon>Actinomycetota</taxon>
        <taxon>Actinomycetes</taxon>
        <taxon>Pseudonocardiales</taxon>
        <taxon>Pseudonocardiaceae</taxon>
        <taxon>Amycolatopsis</taxon>
    </lineage>
</organism>
<keyword evidence="1" id="KW-0812">Transmembrane</keyword>
<dbReference type="OrthoDB" id="4337876at2"/>
<keyword evidence="1" id="KW-1133">Transmembrane helix</keyword>